<dbReference type="Pfam" id="PF07607">
    <property type="entry name" value="DUF1570"/>
    <property type="match status" value="1"/>
</dbReference>
<dbReference type="EMBL" id="CP042912">
    <property type="protein sequence ID" value="QEG23314.1"/>
    <property type="molecule type" value="Genomic_DNA"/>
</dbReference>
<evidence type="ECO:0000259" key="1">
    <source>
        <dbReference type="Pfam" id="PF07607"/>
    </source>
</evidence>
<dbReference type="Proteomes" id="UP000322214">
    <property type="component" value="Chromosome"/>
</dbReference>
<dbReference type="OrthoDB" id="291356at2"/>
<accession>A0A5B9PAM4</accession>
<dbReference type="AlphaFoldDB" id="A0A5B9PAM4"/>
<protein>
    <recommendedName>
        <fullName evidence="1">DUF1570 domain-containing protein</fullName>
    </recommendedName>
</protein>
<name>A0A5B9PAM4_9BACT</name>
<evidence type="ECO:0000313" key="3">
    <source>
        <dbReference type="Proteomes" id="UP000322214"/>
    </source>
</evidence>
<sequence>MLCVGVCSLVWTHTAAAQQAAAADKHPKWIKIVGEGPFGKVVTVRIEHEDKVYYGRPLGQDRDKMALLRWDGRITLLPRQEKMEVFSRGFAPYTAKELADRLQKQYGSRYLTQSSKHFTVVYPRTQQKNWAQQYENVYNQFKNYLARNRIDIAEPRFPLVVVILGSRNEFNRSLADEIVFKKDVFGFYSRITNRVTTFVSSDPRIAKRINRLADVTVVHETIHQAAFNNGVHNRLCAVPRWMSEGFAMLFESKGFRNGKPDQPISERVNYRRLRTLKKMFQSGRAKDSIETMLRNDRIFETDPDLAYSLAWGLSFYFAEKETDKYLRFVLKDGNTNEFANYTPDQRITFFMDTFAEDFDTLERRLRKFILSLPSS</sequence>
<proteinExistence type="predicted"/>
<dbReference type="InterPro" id="IPR011464">
    <property type="entry name" value="DUF1570"/>
</dbReference>
<dbReference type="RefSeq" id="WP_075083388.1">
    <property type="nucleotide sequence ID" value="NZ_LWSI01000013.1"/>
</dbReference>
<keyword evidence="3" id="KW-1185">Reference proteome</keyword>
<organism evidence="2 3">
    <name type="scientific">Mariniblastus fucicola</name>
    <dbReference type="NCBI Taxonomy" id="980251"/>
    <lineage>
        <taxon>Bacteria</taxon>
        <taxon>Pseudomonadati</taxon>
        <taxon>Planctomycetota</taxon>
        <taxon>Planctomycetia</taxon>
        <taxon>Pirellulales</taxon>
        <taxon>Pirellulaceae</taxon>
        <taxon>Mariniblastus</taxon>
    </lineage>
</organism>
<dbReference type="KEGG" id="mff:MFFC18_32100"/>
<gene>
    <name evidence="2" type="ORF">MFFC18_32100</name>
</gene>
<reference evidence="2 3" key="1">
    <citation type="submission" date="2019-08" db="EMBL/GenBank/DDBJ databases">
        <title>Deep-cultivation of Planctomycetes and their phenomic and genomic characterization uncovers novel biology.</title>
        <authorList>
            <person name="Wiegand S."/>
            <person name="Jogler M."/>
            <person name="Boedeker C."/>
            <person name="Pinto D."/>
            <person name="Vollmers J."/>
            <person name="Rivas-Marin E."/>
            <person name="Kohn T."/>
            <person name="Peeters S.H."/>
            <person name="Heuer A."/>
            <person name="Rast P."/>
            <person name="Oberbeckmann S."/>
            <person name="Bunk B."/>
            <person name="Jeske O."/>
            <person name="Meyerdierks A."/>
            <person name="Storesund J.E."/>
            <person name="Kallscheuer N."/>
            <person name="Luecker S."/>
            <person name="Lage O.M."/>
            <person name="Pohl T."/>
            <person name="Merkel B.J."/>
            <person name="Hornburger P."/>
            <person name="Mueller R.-W."/>
            <person name="Bruemmer F."/>
            <person name="Labrenz M."/>
            <person name="Spormann A.M."/>
            <person name="Op den Camp H."/>
            <person name="Overmann J."/>
            <person name="Amann R."/>
            <person name="Jetten M.S.M."/>
            <person name="Mascher T."/>
            <person name="Medema M.H."/>
            <person name="Devos D.P."/>
            <person name="Kaster A.-K."/>
            <person name="Ovreas L."/>
            <person name="Rohde M."/>
            <person name="Galperin M.Y."/>
            <person name="Jogler C."/>
        </authorList>
    </citation>
    <scope>NUCLEOTIDE SEQUENCE [LARGE SCALE GENOMIC DNA]</scope>
    <source>
        <strain evidence="2 3">FC18</strain>
    </source>
</reference>
<evidence type="ECO:0000313" key="2">
    <source>
        <dbReference type="EMBL" id="QEG23314.1"/>
    </source>
</evidence>
<feature type="domain" description="DUF1570" evidence="1">
    <location>
        <begin position="216"/>
        <end position="331"/>
    </location>
</feature>